<keyword evidence="1" id="KW-0812">Transmembrane</keyword>
<keyword evidence="3" id="KW-1185">Reference proteome</keyword>
<name>A0A5C4JES6_9ACTN</name>
<reference evidence="2 3" key="1">
    <citation type="submission" date="2019-05" db="EMBL/GenBank/DDBJ databases">
        <title>Draft genome sequence of Actinomadura sp. 14C53.</title>
        <authorList>
            <person name="Saricaoglu S."/>
            <person name="Isik K."/>
        </authorList>
    </citation>
    <scope>NUCLEOTIDE SEQUENCE [LARGE SCALE GENOMIC DNA]</scope>
    <source>
        <strain evidence="2 3">14C53</strain>
    </source>
</reference>
<proteinExistence type="predicted"/>
<gene>
    <name evidence="2" type="ORF">ETD83_10430</name>
</gene>
<dbReference type="RefSeq" id="WP_138644865.1">
    <property type="nucleotide sequence ID" value="NZ_VCKW01000039.1"/>
</dbReference>
<evidence type="ECO:0000313" key="3">
    <source>
        <dbReference type="Proteomes" id="UP000309174"/>
    </source>
</evidence>
<dbReference type="EMBL" id="VCKW01000039">
    <property type="protein sequence ID" value="TMR03494.1"/>
    <property type="molecule type" value="Genomic_DNA"/>
</dbReference>
<organism evidence="2 3">
    <name type="scientific">Actinomadura soli</name>
    <dbReference type="NCBI Taxonomy" id="2508997"/>
    <lineage>
        <taxon>Bacteria</taxon>
        <taxon>Bacillati</taxon>
        <taxon>Actinomycetota</taxon>
        <taxon>Actinomycetes</taxon>
        <taxon>Streptosporangiales</taxon>
        <taxon>Thermomonosporaceae</taxon>
        <taxon>Actinomadura</taxon>
    </lineage>
</organism>
<comment type="caution">
    <text evidence="2">The sequence shown here is derived from an EMBL/GenBank/DDBJ whole genome shotgun (WGS) entry which is preliminary data.</text>
</comment>
<feature type="transmembrane region" description="Helical" evidence="1">
    <location>
        <begin position="61"/>
        <end position="81"/>
    </location>
</feature>
<feature type="transmembrane region" description="Helical" evidence="1">
    <location>
        <begin position="31"/>
        <end position="49"/>
    </location>
</feature>
<keyword evidence="1" id="KW-1133">Transmembrane helix</keyword>
<protein>
    <submittedName>
        <fullName evidence="2">Uncharacterized protein</fullName>
    </submittedName>
</protein>
<sequence length="186" mass="18340">MDDLTPDTVSAISLAFAVLAAVWFSDGTRGGLVAGALLLCASVVLGAFRPDGGVLDRAGEFAVYAGLTAGAAGAVGAAGAAVPGANLWWAATGAVALLSVRDMMDASYAATRPGHWEPSGQGATGWGGVLRRVGKGLGLPPGERLALVSVTAAVAGARPTFAVLLAWASAASTVVLAGRAARSLVR</sequence>
<evidence type="ECO:0000256" key="1">
    <source>
        <dbReference type="SAM" id="Phobius"/>
    </source>
</evidence>
<accession>A0A5C4JES6</accession>
<dbReference type="AlphaFoldDB" id="A0A5C4JES6"/>
<evidence type="ECO:0000313" key="2">
    <source>
        <dbReference type="EMBL" id="TMR03494.1"/>
    </source>
</evidence>
<dbReference type="Proteomes" id="UP000309174">
    <property type="component" value="Unassembled WGS sequence"/>
</dbReference>
<dbReference type="OrthoDB" id="4850070at2"/>
<keyword evidence="1" id="KW-0472">Membrane</keyword>